<dbReference type="AlphaFoldDB" id="G4QKF3"/>
<dbReference type="RefSeq" id="WP_014108893.1">
    <property type="nucleotide sequence ID" value="NC_016041.1"/>
</dbReference>
<dbReference type="InterPro" id="IPR023826">
    <property type="entry name" value="Rhom-like_SP_proteobac"/>
</dbReference>
<organism evidence="7 8">
    <name type="scientific">Glaciecola nitratireducens (strain JCM 12485 / KCTC 12276 / FR1064)</name>
    <dbReference type="NCBI Taxonomy" id="1085623"/>
    <lineage>
        <taxon>Bacteria</taxon>
        <taxon>Pseudomonadati</taxon>
        <taxon>Pseudomonadota</taxon>
        <taxon>Gammaproteobacteria</taxon>
        <taxon>Alteromonadales</taxon>
        <taxon>Alteromonadaceae</taxon>
        <taxon>Brumicola</taxon>
    </lineage>
</organism>
<name>G4QKF3_GLANF</name>
<dbReference type="STRING" id="1085623.GNIT_1910"/>
<dbReference type="InterPro" id="IPR022764">
    <property type="entry name" value="Peptidase_S54_rhomboid_dom"/>
</dbReference>
<feature type="domain" description="Peptidase S54 rhomboid" evidence="6">
    <location>
        <begin position="45"/>
        <end position="187"/>
    </location>
</feature>
<evidence type="ECO:0000259" key="6">
    <source>
        <dbReference type="Pfam" id="PF01694"/>
    </source>
</evidence>
<reference evidence="7 8" key="1">
    <citation type="journal article" date="2011" name="J. Bacteriol.">
        <title>Complete genome sequence of seawater bacterium Glaciecola nitratireducens FR1064T.</title>
        <authorList>
            <person name="Bian F."/>
            <person name="Qin Q.L."/>
            <person name="Xie B.B."/>
            <person name="Shu Y.L."/>
            <person name="Zhang X.Y."/>
            <person name="Yu Y."/>
            <person name="Chen B."/>
            <person name="Chen X.L."/>
            <person name="Zhou B.C."/>
            <person name="Zhang Y.Z."/>
        </authorList>
    </citation>
    <scope>NUCLEOTIDE SEQUENCE [LARGE SCALE GENOMIC DNA]</scope>
    <source>
        <strain evidence="8">JCM 12485 / KCTC 12276 / FR1064</strain>
    </source>
</reference>
<dbReference type="Proteomes" id="UP000009282">
    <property type="component" value="Chromosome"/>
</dbReference>
<dbReference type="NCBIfam" id="TIGR03902">
    <property type="entry name" value="rhom_GG_sort"/>
    <property type="match status" value="1"/>
</dbReference>
<evidence type="ECO:0000313" key="8">
    <source>
        <dbReference type="Proteomes" id="UP000009282"/>
    </source>
</evidence>
<comment type="subcellular location">
    <subcellularLocation>
        <location evidence="1">Membrane</location>
        <topology evidence="1">Multi-pass membrane protein</topology>
    </subcellularLocation>
</comment>
<keyword evidence="3 5" id="KW-1133">Transmembrane helix</keyword>
<dbReference type="HOGENOM" id="CLU_108530_0_0_6"/>
<dbReference type="GO" id="GO:0004252">
    <property type="term" value="F:serine-type endopeptidase activity"/>
    <property type="evidence" value="ECO:0007669"/>
    <property type="project" value="InterPro"/>
</dbReference>
<evidence type="ECO:0000256" key="1">
    <source>
        <dbReference type="ARBA" id="ARBA00004141"/>
    </source>
</evidence>
<feature type="transmembrane region" description="Helical" evidence="5">
    <location>
        <begin position="172"/>
        <end position="189"/>
    </location>
</feature>
<protein>
    <submittedName>
        <fullName evidence="7">Membrane protein, Rhomboid family</fullName>
    </submittedName>
</protein>
<dbReference type="KEGG" id="gni:GNIT_1910"/>
<dbReference type="Gene3D" id="1.20.1540.10">
    <property type="entry name" value="Rhomboid-like"/>
    <property type="match status" value="1"/>
</dbReference>
<dbReference type="InterPro" id="IPR035952">
    <property type="entry name" value="Rhomboid-like_sf"/>
</dbReference>
<dbReference type="Pfam" id="PF01694">
    <property type="entry name" value="Rhomboid"/>
    <property type="match status" value="1"/>
</dbReference>
<dbReference type="GO" id="GO:0016020">
    <property type="term" value="C:membrane"/>
    <property type="evidence" value="ECO:0007669"/>
    <property type="project" value="UniProtKB-SubCell"/>
</dbReference>
<dbReference type="InterPro" id="IPR050925">
    <property type="entry name" value="Rhomboid_protease_S54"/>
</dbReference>
<proteinExistence type="predicted"/>
<keyword evidence="4 5" id="KW-0472">Membrane</keyword>
<dbReference type="EMBL" id="CP003060">
    <property type="protein sequence ID" value="AEP30019.1"/>
    <property type="molecule type" value="Genomic_DNA"/>
</dbReference>
<dbReference type="PANTHER" id="PTHR43731:SF16">
    <property type="entry name" value="RHOMBOSORTASE"/>
    <property type="match status" value="1"/>
</dbReference>
<gene>
    <name evidence="7" type="ordered locus">GNIT_1910</name>
</gene>
<evidence type="ECO:0000256" key="2">
    <source>
        <dbReference type="ARBA" id="ARBA00022692"/>
    </source>
</evidence>
<feature type="transmembrane region" description="Helical" evidence="5">
    <location>
        <begin position="12"/>
        <end position="31"/>
    </location>
</feature>
<evidence type="ECO:0000256" key="4">
    <source>
        <dbReference type="ARBA" id="ARBA00023136"/>
    </source>
</evidence>
<evidence type="ECO:0000256" key="5">
    <source>
        <dbReference type="SAM" id="Phobius"/>
    </source>
</evidence>
<sequence>MIQFPTRPKQYLGPLIIGIISIIAFLSEPMSSEYFVLERTWLSQGHYYQLITGHFLHTNFIHILFNLLGLLLLWALHGDDYETLSYLAKFVVICIVISICMYIFSPEITWYVGLSGAIHGVFAWGCIRDLENKRSSGWLLIIGLVIKVGNEQINGAGTFMPELIDASVAVDSHLYGALSGLLIGVISLLKRKFWTLRQR</sequence>
<dbReference type="SUPFAM" id="SSF144091">
    <property type="entry name" value="Rhomboid-like"/>
    <property type="match status" value="1"/>
</dbReference>
<evidence type="ECO:0000313" key="7">
    <source>
        <dbReference type="EMBL" id="AEP30019.1"/>
    </source>
</evidence>
<evidence type="ECO:0000256" key="3">
    <source>
        <dbReference type="ARBA" id="ARBA00022989"/>
    </source>
</evidence>
<feature type="transmembrane region" description="Helical" evidence="5">
    <location>
        <begin position="51"/>
        <end position="74"/>
    </location>
</feature>
<dbReference type="OrthoDB" id="196054at2"/>
<feature type="transmembrane region" description="Helical" evidence="5">
    <location>
        <begin position="86"/>
        <end position="104"/>
    </location>
</feature>
<keyword evidence="2 5" id="KW-0812">Transmembrane</keyword>
<keyword evidence="8" id="KW-1185">Reference proteome</keyword>
<dbReference type="PANTHER" id="PTHR43731">
    <property type="entry name" value="RHOMBOID PROTEASE"/>
    <property type="match status" value="1"/>
</dbReference>
<accession>G4QKF3</accession>
<dbReference type="eggNOG" id="COG0705">
    <property type="taxonomic scope" value="Bacteria"/>
</dbReference>